<protein>
    <submittedName>
        <fullName evidence="2">Uncharacterized protein</fullName>
    </submittedName>
</protein>
<feature type="non-terminal residue" evidence="2">
    <location>
        <position position="1"/>
    </location>
</feature>
<evidence type="ECO:0000313" key="3">
    <source>
        <dbReference type="Proteomes" id="UP000663832"/>
    </source>
</evidence>
<evidence type="ECO:0000313" key="1">
    <source>
        <dbReference type="EMBL" id="CAF1418017.1"/>
    </source>
</evidence>
<accession>A0A816CG06</accession>
<keyword evidence="3" id="KW-1185">Reference proteome</keyword>
<reference evidence="2" key="1">
    <citation type="submission" date="2021-02" db="EMBL/GenBank/DDBJ databases">
        <authorList>
            <person name="Nowell W R."/>
        </authorList>
    </citation>
    <scope>NUCLEOTIDE SEQUENCE</scope>
</reference>
<gene>
    <name evidence="1" type="ORF">BJG266_LOCUS38609</name>
    <name evidence="2" type="ORF">QVE165_LOCUS55480</name>
</gene>
<proteinExistence type="predicted"/>
<sequence length="72" mass="8105">IVTRKTNTTNTFLENLPTSLMNNNVAASLATLLGQLSNKQLLQQQQQQQQQQQLQAEKAPVVKRYKCLHISA</sequence>
<evidence type="ECO:0000313" key="2">
    <source>
        <dbReference type="EMBL" id="CAF1619850.1"/>
    </source>
</evidence>
<organism evidence="2 3">
    <name type="scientific">Adineta steineri</name>
    <dbReference type="NCBI Taxonomy" id="433720"/>
    <lineage>
        <taxon>Eukaryota</taxon>
        <taxon>Metazoa</taxon>
        <taxon>Spiralia</taxon>
        <taxon>Gnathifera</taxon>
        <taxon>Rotifera</taxon>
        <taxon>Eurotatoria</taxon>
        <taxon>Bdelloidea</taxon>
        <taxon>Adinetida</taxon>
        <taxon>Adinetidae</taxon>
        <taxon>Adineta</taxon>
    </lineage>
</organism>
<dbReference type="AlphaFoldDB" id="A0A816CG06"/>
<dbReference type="EMBL" id="CAJNOM010001818">
    <property type="protein sequence ID" value="CAF1619850.1"/>
    <property type="molecule type" value="Genomic_DNA"/>
</dbReference>
<dbReference type="Proteomes" id="UP000663832">
    <property type="component" value="Unassembled WGS sequence"/>
</dbReference>
<dbReference type="EMBL" id="CAJNOI010001495">
    <property type="protein sequence ID" value="CAF1418017.1"/>
    <property type="molecule type" value="Genomic_DNA"/>
</dbReference>
<name>A0A816CG06_9BILA</name>
<comment type="caution">
    <text evidence="2">The sequence shown here is derived from an EMBL/GenBank/DDBJ whole genome shotgun (WGS) entry which is preliminary data.</text>
</comment>
<dbReference type="Proteomes" id="UP000663877">
    <property type="component" value="Unassembled WGS sequence"/>
</dbReference>